<evidence type="ECO:0000256" key="2">
    <source>
        <dbReference type="ARBA" id="ARBA00012251"/>
    </source>
</evidence>
<accession>W9X5X6</accession>
<keyword evidence="5" id="KW-0677">Repeat</keyword>
<evidence type="ECO:0000256" key="5">
    <source>
        <dbReference type="ARBA" id="ARBA00022737"/>
    </source>
</evidence>
<keyword evidence="6" id="KW-0863">Zinc-finger</keyword>
<evidence type="ECO:0000256" key="7">
    <source>
        <dbReference type="ARBA" id="ARBA00022786"/>
    </source>
</evidence>
<dbReference type="EC" id="2.3.2.31" evidence="2"/>
<dbReference type="Proteomes" id="UP000019471">
    <property type="component" value="Unassembled WGS sequence"/>
</dbReference>
<dbReference type="PROSITE" id="PS51873">
    <property type="entry name" value="TRIAD"/>
    <property type="match status" value="1"/>
</dbReference>
<evidence type="ECO:0000256" key="8">
    <source>
        <dbReference type="ARBA" id="ARBA00022833"/>
    </source>
</evidence>
<dbReference type="RefSeq" id="XP_007739164.1">
    <property type="nucleotide sequence ID" value="XM_007740974.1"/>
</dbReference>
<dbReference type="InterPro" id="IPR013083">
    <property type="entry name" value="Znf_RING/FYVE/PHD"/>
</dbReference>
<dbReference type="Gene3D" id="1.20.120.1750">
    <property type="match status" value="1"/>
</dbReference>
<evidence type="ECO:0000256" key="1">
    <source>
        <dbReference type="ARBA" id="ARBA00001798"/>
    </source>
</evidence>
<dbReference type="InterPro" id="IPR002867">
    <property type="entry name" value="IBR_dom"/>
</dbReference>
<keyword evidence="3" id="KW-0808">Transferase</keyword>
<keyword evidence="7" id="KW-0833">Ubl conjugation pathway</keyword>
<evidence type="ECO:0000259" key="9">
    <source>
        <dbReference type="PROSITE" id="PS51873"/>
    </source>
</evidence>
<dbReference type="GeneID" id="19185091"/>
<keyword evidence="8" id="KW-0862">Zinc</keyword>
<dbReference type="InterPro" id="IPR044066">
    <property type="entry name" value="TRIAD_supradom"/>
</dbReference>
<organism evidence="10 11">
    <name type="scientific">Cladophialophora psammophila CBS 110553</name>
    <dbReference type="NCBI Taxonomy" id="1182543"/>
    <lineage>
        <taxon>Eukaryota</taxon>
        <taxon>Fungi</taxon>
        <taxon>Dikarya</taxon>
        <taxon>Ascomycota</taxon>
        <taxon>Pezizomycotina</taxon>
        <taxon>Eurotiomycetes</taxon>
        <taxon>Chaetothyriomycetidae</taxon>
        <taxon>Chaetothyriales</taxon>
        <taxon>Herpotrichiellaceae</taxon>
        <taxon>Cladophialophora</taxon>
    </lineage>
</organism>
<gene>
    <name evidence="10" type="ORF">A1O5_00354</name>
</gene>
<protein>
    <recommendedName>
        <fullName evidence="2">RBR-type E3 ubiquitin transferase</fullName>
        <ecNumber evidence="2">2.3.2.31</ecNumber>
    </recommendedName>
</protein>
<dbReference type="SUPFAM" id="SSF57850">
    <property type="entry name" value="RING/U-box"/>
    <property type="match status" value="2"/>
</dbReference>
<dbReference type="CDD" id="cd20335">
    <property type="entry name" value="BRcat_RBR"/>
    <property type="match status" value="1"/>
</dbReference>
<dbReference type="PANTHER" id="PTHR11685">
    <property type="entry name" value="RBR FAMILY RING FINGER AND IBR DOMAIN-CONTAINING"/>
    <property type="match status" value="1"/>
</dbReference>
<dbReference type="CDD" id="cd22584">
    <property type="entry name" value="Rcat_RBR_unk"/>
    <property type="match status" value="1"/>
</dbReference>
<keyword evidence="11" id="KW-1185">Reference proteome</keyword>
<keyword evidence="4" id="KW-0479">Metal-binding</keyword>
<evidence type="ECO:0000313" key="11">
    <source>
        <dbReference type="Proteomes" id="UP000019471"/>
    </source>
</evidence>
<reference evidence="10 11" key="1">
    <citation type="submission" date="2013-03" db="EMBL/GenBank/DDBJ databases">
        <title>The Genome Sequence of Cladophialophora psammophila CBS 110553.</title>
        <authorList>
            <consortium name="The Broad Institute Genomics Platform"/>
            <person name="Cuomo C."/>
            <person name="de Hoog S."/>
            <person name="Gorbushina A."/>
            <person name="Walker B."/>
            <person name="Young S.K."/>
            <person name="Zeng Q."/>
            <person name="Gargeya S."/>
            <person name="Fitzgerald M."/>
            <person name="Haas B."/>
            <person name="Abouelleil A."/>
            <person name="Allen A.W."/>
            <person name="Alvarado L."/>
            <person name="Arachchi H.M."/>
            <person name="Berlin A.M."/>
            <person name="Chapman S.B."/>
            <person name="Gainer-Dewar J."/>
            <person name="Goldberg J."/>
            <person name="Griggs A."/>
            <person name="Gujja S."/>
            <person name="Hansen M."/>
            <person name="Howarth C."/>
            <person name="Imamovic A."/>
            <person name="Ireland A."/>
            <person name="Larimer J."/>
            <person name="McCowan C."/>
            <person name="Murphy C."/>
            <person name="Pearson M."/>
            <person name="Poon T.W."/>
            <person name="Priest M."/>
            <person name="Roberts A."/>
            <person name="Saif S."/>
            <person name="Shea T."/>
            <person name="Sisk P."/>
            <person name="Sykes S."/>
            <person name="Wortman J."/>
            <person name="Nusbaum C."/>
            <person name="Birren B."/>
        </authorList>
    </citation>
    <scope>NUCLEOTIDE SEQUENCE [LARGE SCALE GENOMIC DNA]</scope>
    <source>
        <strain evidence="10 11">CBS 110553</strain>
    </source>
</reference>
<dbReference type="PROSITE" id="PS00518">
    <property type="entry name" value="ZF_RING_1"/>
    <property type="match status" value="1"/>
</dbReference>
<feature type="domain" description="RING-type" evidence="9">
    <location>
        <begin position="176"/>
        <end position="361"/>
    </location>
</feature>
<evidence type="ECO:0000256" key="4">
    <source>
        <dbReference type="ARBA" id="ARBA00022723"/>
    </source>
</evidence>
<evidence type="ECO:0000313" key="10">
    <source>
        <dbReference type="EMBL" id="EXJ75847.1"/>
    </source>
</evidence>
<dbReference type="InterPro" id="IPR031127">
    <property type="entry name" value="E3_UB_ligase_RBR"/>
</dbReference>
<sequence length="361" mass="40124">MTEHIAAFDDLDAEMADLILKLQLEDIEDLRACSKDKNRDGLLNDAQMALSLLEENLEGIRSILSDRQMTQSMANAVQADAEAIANVVSEEETACEDHALAHRLNGTNITPEVHLQPSDLSVKILAKLAGRYMSEDVGHGLFQDARARAECGPDQNRQAEDFVQGSARKQALNDTGELQCIACNDVKKFFDVIEVSCGHGYCKPCLQVLVDLATKDELLFPPRCCREPFQMSEVNIFLTKELRDQFEHAQVEFGTRDRAYCCLETCSTFIPPSEIDGDTATCVKCGTLTCNICKKPAHDGHCPEDPELQEMLRLANQSGWQRCYGCHCLIELDVGCNHITCRCGAQFCYVCGILWKQCGCD</sequence>
<dbReference type="HOGENOM" id="CLU_022048_7_0_1"/>
<name>W9X5X6_9EURO</name>
<dbReference type="OrthoDB" id="9977870at2759"/>
<dbReference type="Pfam" id="PF01485">
    <property type="entry name" value="IBR"/>
    <property type="match status" value="1"/>
</dbReference>
<comment type="catalytic activity">
    <reaction evidence="1">
        <text>[E2 ubiquitin-conjugating enzyme]-S-ubiquitinyl-L-cysteine + [acceptor protein]-L-lysine = [E2 ubiquitin-conjugating enzyme]-L-cysteine + [acceptor protein]-N(6)-ubiquitinyl-L-lysine.</text>
        <dbReference type="EC" id="2.3.2.31"/>
    </reaction>
</comment>
<dbReference type="EMBL" id="AMGX01000001">
    <property type="protein sequence ID" value="EXJ75847.1"/>
    <property type="molecule type" value="Genomic_DNA"/>
</dbReference>
<dbReference type="AlphaFoldDB" id="W9X5X6"/>
<dbReference type="GO" id="GO:0008270">
    <property type="term" value="F:zinc ion binding"/>
    <property type="evidence" value="ECO:0007669"/>
    <property type="project" value="UniProtKB-KW"/>
</dbReference>
<comment type="caution">
    <text evidence="10">The sequence shown here is derived from an EMBL/GenBank/DDBJ whole genome shotgun (WGS) entry which is preliminary data.</text>
</comment>
<dbReference type="GO" id="GO:0061630">
    <property type="term" value="F:ubiquitin protein ligase activity"/>
    <property type="evidence" value="ECO:0007669"/>
    <property type="project" value="UniProtKB-EC"/>
</dbReference>
<evidence type="ECO:0000256" key="6">
    <source>
        <dbReference type="ARBA" id="ARBA00022771"/>
    </source>
</evidence>
<dbReference type="Gene3D" id="3.30.40.10">
    <property type="entry name" value="Zinc/RING finger domain, C3HC4 (zinc finger)"/>
    <property type="match status" value="1"/>
</dbReference>
<proteinExistence type="predicted"/>
<dbReference type="eggNOG" id="KOG1812">
    <property type="taxonomic scope" value="Eukaryota"/>
</dbReference>
<dbReference type="GO" id="GO:0016567">
    <property type="term" value="P:protein ubiquitination"/>
    <property type="evidence" value="ECO:0007669"/>
    <property type="project" value="InterPro"/>
</dbReference>
<evidence type="ECO:0000256" key="3">
    <source>
        <dbReference type="ARBA" id="ARBA00022679"/>
    </source>
</evidence>
<dbReference type="InterPro" id="IPR017907">
    <property type="entry name" value="Znf_RING_CS"/>
</dbReference>
<dbReference type="STRING" id="1182543.W9X5X6"/>